<dbReference type="InParanoid" id="A0A0D1XHS3"/>
<proteinExistence type="predicted"/>
<dbReference type="Proteomes" id="UP000053259">
    <property type="component" value="Unassembled WGS sequence"/>
</dbReference>
<evidence type="ECO:0000256" key="1">
    <source>
        <dbReference type="SAM" id="Phobius"/>
    </source>
</evidence>
<dbReference type="AlphaFoldDB" id="A0A0D1XHS3"/>
<name>A0A0D1XHS3_9PEZI</name>
<feature type="transmembrane region" description="Helical" evidence="1">
    <location>
        <begin position="245"/>
        <end position="267"/>
    </location>
</feature>
<dbReference type="RefSeq" id="XP_016211665.1">
    <property type="nucleotide sequence ID" value="XM_016360326.1"/>
</dbReference>
<dbReference type="Pfam" id="PF20246">
    <property type="entry name" value="DUF6601"/>
    <property type="match status" value="1"/>
</dbReference>
<dbReference type="InterPro" id="IPR046536">
    <property type="entry name" value="DUF6601"/>
</dbReference>
<evidence type="ECO:0000313" key="3">
    <source>
        <dbReference type="Proteomes" id="UP000053259"/>
    </source>
</evidence>
<gene>
    <name evidence="2" type="ORF">PV09_06652</name>
</gene>
<feature type="transmembrane region" description="Helical" evidence="1">
    <location>
        <begin position="305"/>
        <end position="330"/>
    </location>
</feature>
<sequence>MKKESFAEDYHGEPPFPPSAQLCDDLEFIAKELGLRNKNFRRPRLPGRPQIELYNTARVVEYCSEELCTPEFDSLARGRLSIRLCNEKQHSLSEYAVLSRSIVVTENPKLHCVWDDDKMFIKPIPPYLASHAFWHFLSVPQAAGSSHRDLVAAANGFLRSYSTLITHPSDFHIARKHHLIPEDWDFDALVLFLQHFADLPDSAVTPRYTLGEMQLQTLNRASCFRHRKLYLRIHRNRYNAYFTRFYAPTLFVFATFSVVLSAMQVAIAVRQSEAPIDAHNNLPEAGFGGGLGAGWAHMGYAFRWFSIWSISFVASMGSFLFFNFLVLALLDSWADWKDRPVATQRRSIVA</sequence>
<protein>
    <submittedName>
        <fullName evidence="2">Uncharacterized protein</fullName>
    </submittedName>
</protein>
<dbReference type="EMBL" id="KN847552">
    <property type="protein sequence ID" value="KIW01796.1"/>
    <property type="molecule type" value="Genomic_DNA"/>
</dbReference>
<organism evidence="2 3">
    <name type="scientific">Verruconis gallopava</name>
    <dbReference type="NCBI Taxonomy" id="253628"/>
    <lineage>
        <taxon>Eukaryota</taxon>
        <taxon>Fungi</taxon>
        <taxon>Dikarya</taxon>
        <taxon>Ascomycota</taxon>
        <taxon>Pezizomycotina</taxon>
        <taxon>Dothideomycetes</taxon>
        <taxon>Pleosporomycetidae</taxon>
        <taxon>Venturiales</taxon>
        <taxon>Sympoventuriaceae</taxon>
        <taxon>Verruconis</taxon>
    </lineage>
</organism>
<dbReference type="OrthoDB" id="5086500at2759"/>
<dbReference type="STRING" id="253628.A0A0D1XHS3"/>
<reference evidence="2 3" key="1">
    <citation type="submission" date="2015-01" db="EMBL/GenBank/DDBJ databases">
        <title>The Genome Sequence of Ochroconis gallopava CBS43764.</title>
        <authorList>
            <consortium name="The Broad Institute Genomics Platform"/>
            <person name="Cuomo C."/>
            <person name="de Hoog S."/>
            <person name="Gorbushina A."/>
            <person name="Stielow B."/>
            <person name="Teixiera M."/>
            <person name="Abouelleil A."/>
            <person name="Chapman S.B."/>
            <person name="Priest M."/>
            <person name="Young S.K."/>
            <person name="Wortman J."/>
            <person name="Nusbaum C."/>
            <person name="Birren B."/>
        </authorList>
    </citation>
    <scope>NUCLEOTIDE SEQUENCE [LARGE SCALE GENOMIC DNA]</scope>
    <source>
        <strain evidence="2 3">CBS 43764</strain>
    </source>
</reference>
<keyword evidence="1" id="KW-0472">Membrane</keyword>
<dbReference type="GeneID" id="27314625"/>
<dbReference type="HOGENOM" id="CLU_043687_1_1_1"/>
<dbReference type="PANTHER" id="PTHR34414:SF1">
    <property type="entry name" value="SUBTILISIN-LIKE SERINE PROTEASE"/>
    <property type="match status" value="1"/>
</dbReference>
<keyword evidence="3" id="KW-1185">Reference proteome</keyword>
<dbReference type="PANTHER" id="PTHR34414">
    <property type="entry name" value="HET DOMAIN-CONTAINING PROTEIN-RELATED"/>
    <property type="match status" value="1"/>
</dbReference>
<evidence type="ECO:0000313" key="2">
    <source>
        <dbReference type="EMBL" id="KIW01796.1"/>
    </source>
</evidence>
<keyword evidence="1" id="KW-0812">Transmembrane</keyword>
<accession>A0A0D1XHS3</accession>
<dbReference type="VEuPathDB" id="FungiDB:PV09_06652"/>
<keyword evidence="1" id="KW-1133">Transmembrane helix</keyword>